<evidence type="ECO:0000256" key="1">
    <source>
        <dbReference type="SAM" id="Phobius"/>
    </source>
</evidence>
<name>A0A430A8H7_9ENTE</name>
<comment type="caution">
    <text evidence="2">The sequence shown here is derived from an EMBL/GenBank/DDBJ whole genome shotgun (WGS) entry which is preliminary data.</text>
</comment>
<evidence type="ECO:0000313" key="2">
    <source>
        <dbReference type="EMBL" id="RSU03423.1"/>
    </source>
</evidence>
<dbReference type="OrthoDB" id="2974296at2"/>
<evidence type="ECO:0000313" key="3">
    <source>
        <dbReference type="Proteomes" id="UP000287101"/>
    </source>
</evidence>
<proteinExistence type="predicted"/>
<dbReference type="RefSeq" id="WP_126831632.1">
    <property type="nucleotide sequence ID" value="NZ_CBCRYB010000001.1"/>
</dbReference>
<dbReference type="Proteomes" id="UP000287101">
    <property type="component" value="Unassembled WGS sequence"/>
</dbReference>
<dbReference type="EMBL" id="NGJY01000002">
    <property type="protein sequence ID" value="RSU03423.1"/>
    <property type="molecule type" value="Genomic_DNA"/>
</dbReference>
<organism evidence="2 3">
    <name type="scientific">Vagococcus fessus</name>
    <dbReference type="NCBI Taxonomy" id="120370"/>
    <lineage>
        <taxon>Bacteria</taxon>
        <taxon>Bacillati</taxon>
        <taxon>Bacillota</taxon>
        <taxon>Bacilli</taxon>
        <taxon>Lactobacillales</taxon>
        <taxon>Enterococcaceae</taxon>
        <taxon>Vagococcus</taxon>
    </lineage>
</organism>
<sequence length="164" mass="18534">MTVSNIFKEYVAEGNSIVIRVSLVELLKNDLTHKMFEEYCQYLEEHNFSIYEEHDGELYDDIDYTTDYLTSQLNQLVRNFSKERVRCIKVIQSKLYGETLLKQRQAEIEYNNINRKKIAGSLFIAGGSLLAVGATIFSGSIGLVVLGALMVAGGVILLVRNKES</sequence>
<keyword evidence="1" id="KW-1133">Transmembrane helix</keyword>
<keyword evidence="1" id="KW-0472">Membrane</keyword>
<dbReference type="AlphaFoldDB" id="A0A430A8H7"/>
<keyword evidence="3" id="KW-1185">Reference proteome</keyword>
<feature type="transmembrane region" description="Helical" evidence="1">
    <location>
        <begin position="118"/>
        <end position="137"/>
    </location>
</feature>
<reference evidence="2 3" key="1">
    <citation type="submission" date="2017-05" db="EMBL/GenBank/DDBJ databases">
        <title>Vagococcus spp. assemblies.</title>
        <authorList>
            <person name="Gulvik C.A."/>
        </authorList>
    </citation>
    <scope>NUCLEOTIDE SEQUENCE [LARGE SCALE GENOMIC DNA]</scope>
    <source>
        <strain evidence="2 3">CCUG 41755</strain>
    </source>
</reference>
<keyword evidence="1" id="KW-0812">Transmembrane</keyword>
<accession>A0A430A8H7</accession>
<protein>
    <submittedName>
        <fullName evidence="2">Uncharacterized protein</fullName>
    </submittedName>
</protein>
<feature type="transmembrane region" description="Helical" evidence="1">
    <location>
        <begin position="143"/>
        <end position="159"/>
    </location>
</feature>
<gene>
    <name evidence="2" type="ORF">CBF31_06845</name>
</gene>